<dbReference type="GO" id="GO:0016787">
    <property type="term" value="F:hydrolase activity"/>
    <property type="evidence" value="ECO:0007669"/>
    <property type="project" value="UniProtKB-KW"/>
</dbReference>
<dbReference type="InterPro" id="IPR008886">
    <property type="entry name" value="UPF0227/Esterase_YqiA"/>
</dbReference>
<dbReference type="PANTHER" id="PTHR35602:SF2">
    <property type="entry name" value="UPF0227 PROTEIN YCFP"/>
    <property type="match status" value="1"/>
</dbReference>
<comment type="similarity">
    <text evidence="1">Belongs to the UPF0227 family.</text>
</comment>
<gene>
    <name evidence="2" type="ORF">JZM24_17760</name>
</gene>
<dbReference type="RefSeq" id="WP_215671410.1">
    <property type="nucleotide sequence ID" value="NZ_JAFJYC010000004.1"/>
</dbReference>
<evidence type="ECO:0000313" key="2">
    <source>
        <dbReference type="EMBL" id="MBT9433477.1"/>
    </source>
</evidence>
<dbReference type="Proteomes" id="UP000811282">
    <property type="component" value="Unassembled WGS sequence"/>
</dbReference>
<protein>
    <recommendedName>
        <fullName evidence="1">UPF0227 protein JZM24_17760</fullName>
    </recommendedName>
</protein>
<dbReference type="Gene3D" id="3.40.50.1820">
    <property type="entry name" value="alpha/beta hydrolase"/>
    <property type="match status" value="1"/>
</dbReference>
<dbReference type="InterPro" id="IPR022987">
    <property type="entry name" value="UPF0227"/>
</dbReference>
<dbReference type="PANTHER" id="PTHR35602">
    <property type="entry name" value="ESTERASE YQIA-RELATED"/>
    <property type="match status" value="1"/>
</dbReference>
<proteinExistence type="inferred from homology"/>
<comment type="caution">
    <text evidence="2">The sequence shown here is derived from an EMBL/GenBank/DDBJ whole genome shotgun (WGS) entry which is preliminary data.</text>
</comment>
<accession>A0ABS5YET0</accession>
<dbReference type="SUPFAM" id="SSF53474">
    <property type="entry name" value="alpha/beta-Hydrolases"/>
    <property type="match status" value="1"/>
</dbReference>
<dbReference type="EMBL" id="JAFJYC010000004">
    <property type="protein sequence ID" value="MBT9433477.1"/>
    <property type="molecule type" value="Genomic_DNA"/>
</dbReference>
<keyword evidence="3" id="KW-1185">Reference proteome</keyword>
<reference evidence="2 3" key="1">
    <citation type="journal article" date="2021" name="Genome Biol. Evol.">
        <title>The evolution of interdependence in a four-way mealybug symbiosis.</title>
        <authorList>
            <person name="Garber A.I."/>
            <person name="Kupper M."/>
            <person name="Laetsch D.R."/>
            <person name="Weldon S.R."/>
            <person name="Ladinsky M.S."/>
            <person name="Bjorkman P.J."/>
            <person name="McCutcheon J.P."/>
        </authorList>
    </citation>
    <scope>NUCLEOTIDE SEQUENCE [LARGE SCALE GENOMIC DNA]</scope>
    <source>
        <strain evidence="2">SOD</strain>
    </source>
</reference>
<evidence type="ECO:0000256" key="1">
    <source>
        <dbReference type="HAMAP-Rule" id="MF_01047"/>
    </source>
</evidence>
<keyword evidence="2" id="KW-0378">Hydrolase</keyword>
<dbReference type="NCBIfam" id="NF003431">
    <property type="entry name" value="PRK04940.1"/>
    <property type="match status" value="1"/>
</dbReference>
<dbReference type="InterPro" id="IPR029058">
    <property type="entry name" value="AB_hydrolase_fold"/>
</dbReference>
<name>A0ABS5YET0_9GAMM</name>
<organism evidence="2 3">
    <name type="scientific">Candidatus Sodalis endolongispinus</name>
    <dbReference type="NCBI Taxonomy" id="2812662"/>
    <lineage>
        <taxon>Bacteria</taxon>
        <taxon>Pseudomonadati</taxon>
        <taxon>Pseudomonadota</taxon>
        <taxon>Gammaproteobacteria</taxon>
        <taxon>Enterobacterales</taxon>
        <taxon>Bruguierivoracaceae</taxon>
        <taxon>Sodalis</taxon>
    </lineage>
</organism>
<evidence type="ECO:0000313" key="3">
    <source>
        <dbReference type="Proteomes" id="UP000811282"/>
    </source>
</evidence>
<dbReference type="Pfam" id="PF05728">
    <property type="entry name" value="UPF0227"/>
    <property type="match status" value="1"/>
</dbReference>
<sequence length="180" mass="20958">MIIYLHGFDATSLGNHEKVLQLQFIDPDVRLISYSTRHPRHDMQHLLKEVDEMQQLTDDERPLICGVGLGGFWAERIGFLCDMRQVILNPNLFPQENMPGKVDRPEEYVDIATKCVDNFREKNRDRCLVLLSRQDDALDVNRSSGLLSPFYEIIWDEHEGHKFKNISPHLRRLLAFKSLG</sequence>
<dbReference type="HAMAP" id="MF_01047">
    <property type="entry name" value="UPF0227"/>
    <property type="match status" value="1"/>
</dbReference>